<accession>A0A498N7A3</accession>
<dbReference type="AlphaFoldDB" id="A0A498N7A3"/>
<feature type="domain" description="UBA" evidence="3">
    <location>
        <begin position="780"/>
        <end position="823"/>
    </location>
</feature>
<evidence type="ECO:0000313" key="5">
    <source>
        <dbReference type="EMBL" id="RXN30319.1"/>
    </source>
</evidence>
<feature type="domain" description="UMA" evidence="4">
    <location>
        <begin position="448"/>
        <end position="498"/>
    </location>
</feature>
<dbReference type="Pfam" id="PF21267">
    <property type="entry name" value="UBAP-1_UBA2"/>
    <property type="match status" value="1"/>
</dbReference>
<dbReference type="SUPFAM" id="SSF46934">
    <property type="entry name" value="UBA-like"/>
    <property type="match status" value="1"/>
</dbReference>
<feature type="compositionally biased region" description="Acidic residues" evidence="2">
    <location>
        <begin position="573"/>
        <end position="591"/>
    </location>
</feature>
<keyword evidence="6" id="KW-1185">Reference proteome</keyword>
<feature type="region of interest" description="Disordered" evidence="2">
    <location>
        <begin position="573"/>
        <end position="610"/>
    </location>
</feature>
<dbReference type="Proteomes" id="UP000290572">
    <property type="component" value="Unassembled WGS sequence"/>
</dbReference>
<evidence type="ECO:0000259" key="3">
    <source>
        <dbReference type="PROSITE" id="PS50030"/>
    </source>
</evidence>
<feature type="compositionally biased region" description="Pro residues" evidence="2">
    <location>
        <begin position="34"/>
        <end position="43"/>
    </location>
</feature>
<feature type="compositionally biased region" description="Basic and acidic residues" evidence="2">
    <location>
        <begin position="410"/>
        <end position="426"/>
    </location>
</feature>
<feature type="coiled-coil region" evidence="1">
    <location>
        <begin position="271"/>
        <end position="305"/>
    </location>
</feature>
<dbReference type="InterPro" id="IPR023340">
    <property type="entry name" value="UMA"/>
</dbReference>
<sequence>MDNPQQFNYMGAPPPPFNNPAGLDAAVYAGGGAGPPPMPPPPAAGHTWNMYQHPPPAVQHHWPPFPPFDPSRPPPGSFEPPQPGEKPPPSWSQNQWNPAEHHFTGQFPPNQHQFPNSTPPAYQSSARPQVYPSNNQSMNRSWLDDQQNNQNQSRTTSITASDEESMQRLRDEQWIQSFLTKRINKPIEPKHTESKPSISQFREKLYGTVKMLSELNMVCQRLKDNLENQDVWTESFSKATELKNNIQQSLTDLKDPDCVSNIRRKLLMINKKRARMRRRKMEQMEEKLEQEAKRAEREAEVDKWRMKRIQEVEEKNREKELKLAADAVLSEVRKKQSDAKRMQDILKSLEKLRKLRKEAAARKGMFPGKESDERFEGHLERLRSLIRKRTAVYATEEKALRVMLEGEQEEERKRDREKRQKKEKEKLLQKKREVDAMLFGDRSEMSCLDEVPFKIPLGFLEDAQEQVELITAPEITLPDYLKILQETEYVFSLENWVLTGLQSGYPTLSPHSSFELTATCPPYWMMFSSPQESRLASRWNSDFWEPNPRPRSRSLNAAHYRAMNARVKFTISDSEDEEFTEEDGAALAEDEAQSKQSGLGLPRQGPGLKDLHTCGSSNFLKLPSPCGLAAQRQGMPSSLCRRNSPQRNFQRSQNSAGCTNASSTTFLNNLQFECINNPTSKAQGSSSPPAPSRPLNSHAAVLDSSVELLSALSPEERELLAAVTERGYPLRTAIIALQKTGQQSPEQILSYLVACDRLCELGYDEAQVEEALEMFQNCETKAEEFLHLLAQFHEMGFQQNAIKEVLLVHENHRERALEELMTRVA</sequence>
<dbReference type="InterPro" id="IPR052831">
    <property type="entry name" value="Apoptosis_promoter"/>
</dbReference>
<feature type="compositionally biased region" description="Low complexity" evidence="2">
    <location>
        <begin position="19"/>
        <end position="28"/>
    </location>
</feature>
<reference evidence="5 6" key="1">
    <citation type="submission" date="2018-03" db="EMBL/GenBank/DDBJ databases">
        <title>Draft genome sequence of Rohu Carp (Labeo rohita).</title>
        <authorList>
            <person name="Das P."/>
            <person name="Kushwaha B."/>
            <person name="Joshi C.G."/>
            <person name="Kumar D."/>
            <person name="Nagpure N.S."/>
            <person name="Sahoo L."/>
            <person name="Das S.P."/>
            <person name="Bit A."/>
            <person name="Patnaik S."/>
            <person name="Meher P.K."/>
            <person name="Jayasankar P."/>
            <person name="Koringa P.G."/>
            <person name="Patel N.V."/>
            <person name="Hinsu A.T."/>
            <person name="Kumar R."/>
            <person name="Pandey M."/>
            <person name="Agarwal S."/>
            <person name="Srivastava S."/>
            <person name="Singh M."/>
            <person name="Iquebal M.A."/>
            <person name="Jaiswal S."/>
            <person name="Angadi U.B."/>
            <person name="Kumar N."/>
            <person name="Raza M."/>
            <person name="Shah T.M."/>
            <person name="Rai A."/>
            <person name="Jena J.K."/>
        </authorList>
    </citation>
    <scope>NUCLEOTIDE SEQUENCE [LARGE SCALE GENOMIC DNA]</scope>
    <source>
        <strain evidence="5">DASCIFA01</strain>
        <tissue evidence="5">Testis</tissue>
    </source>
</reference>
<feature type="region of interest" description="Disordered" evidence="2">
    <location>
        <begin position="636"/>
        <end position="658"/>
    </location>
</feature>
<proteinExistence type="predicted"/>
<dbReference type="PROSITE" id="PS51497">
    <property type="entry name" value="UMA"/>
    <property type="match status" value="1"/>
</dbReference>
<feature type="region of interest" description="Disordered" evidence="2">
    <location>
        <begin position="678"/>
        <end position="697"/>
    </location>
</feature>
<dbReference type="EMBL" id="QBIY01011588">
    <property type="protein sequence ID" value="RXN30319.1"/>
    <property type="molecule type" value="Genomic_DNA"/>
</dbReference>
<dbReference type="STRING" id="84645.A0A498N7A3"/>
<dbReference type="GO" id="GO:0005689">
    <property type="term" value="C:U12-type spliceosomal complex"/>
    <property type="evidence" value="ECO:0007669"/>
    <property type="project" value="TreeGrafter"/>
</dbReference>
<dbReference type="InterPro" id="IPR009060">
    <property type="entry name" value="UBA-like_sf"/>
</dbReference>
<dbReference type="CDD" id="cd14316">
    <property type="entry name" value="UBA2_UBAP1_like"/>
    <property type="match status" value="1"/>
</dbReference>
<evidence type="ECO:0000256" key="2">
    <source>
        <dbReference type="SAM" id="MobiDB-lite"/>
    </source>
</evidence>
<feature type="compositionally biased region" description="Polar residues" evidence="2">
    <location>
        <begin position="107"/>
        <end position="140"/>
    </location>
</feature>
<dbReference type="InterPro" id="IPR042575">
    <property type="entry name" value="UBAP1_C"/>
</dbReference>
<keyword evidence="1" id="KW-0175">Coiled coil</keyword>
<feature type="compositionally biased region" description="Polar residues" evidence="2">
    <location>
        <begin position="678"/>
        <end position="687"/>
    </location>
</feature>
<dbReference type="InterPro" id="IPR015940">
    <property type="entry name" value="UBA"/>
</dbReference>
<evidence type="ECO:0000256" key="1">
    <source>
        <dbReference type="SAM" id="Coils"/>
    </source>
</evidence>
<evidence type="ECO:0000259" key="4">
    <source>
        <dbReference type="PROSITE" id="PS51497"/>
    </source>
</evidence>
<dbReference type="PANTHER" id="PTHR48190:SF2">
    <property type="entry name" value="PROGRAMMED CELL DEATH PROTEIN 7"/>
    <property type="match status" value="1"/>
</dbReference>
<feature type="coiled-coil region" evidence="1">
    <location>
        <begin position="332"/>
        <end position="362"/>
    </location>
</feature>
<feature type="compositionally biased region" description="Pro residues" evidence="2">
    <location>
        <begin position="53"/>
        <end position="90"/>
    </location>
</feature>
<organism evidence="5 6">
    <name type="scientific">Labeo rohita</name>
    <name type="common">Indian major carp</name>
    <name type="synonym">Cyprinus rohita</name>
    <dbReference type="NCBI Taxonomy" id="84645"/>
    <lineage>
        <taxon>Eukaryota</taxon>
        <taxon>Metazoa</taxon>
        <taxon>Chordata</taxon>
        <taxon>Craniata</taxon>
        <taxon>Vertebrata</taxon>
        <taxon>Euteleostomi</taxon>
        <taxon>Actinopterygii</taxon>
        <taxon>Neopterygii</taxon>
        <taxon>Teleostei</taxon>
        <taxon>Ostariophysi</taxon>
        <taxon>Cypriniformes</taxon>
        <taxon>Cyprinidae</taxon>
        <taxon>Labeoninae</taxon>
        <taxon>Labeonini</taxon>
        <taxon>Labeo</taxon>
    </lineage>
</organism>
<feature type="region of interest" description="Disordered" evidence="2">
    <location>
        <begin position="1"/>
        <end position="166"/>
    </location>
</feature>
<feature type="region of interest" description="Disordered" evidence="2">
    <location>
        <begin position="405"/>
        <end position="426"/>
    </location>
</feature>
<dbReference type="PANTHER" id="PTHR48190">
    <property type="entry name" value="PROGRAMMED CELL DEATH PROTEIN 7"/>
    <property type="match status" value="1"/>
</dbReference>
<gene>
    <name evidence="5" type="ORF">ROHU_017815</name>
</gene>
<evidence type="ECO:0000313" key="6">
    <source>
        <dbReference type="Proteomes" id="UP000290572"/>
    </source>
</evidence>
<dbReference type="InterPro" id="IPR049467">
    <property type="entry name" value="UBAP-1-like_UBA2"/>
</dbReference>
<dbReference type="Pfam" id="PF16021">
    <property type="entry name" value="PDCD7"/>
    <property type="match status" value="1"/>
</dbReference>
<dbReference type="Gene3D" id="1.20.120.1920">
    <property type="entry name" value="UBAP1 SOUBA domain"/>
    <property type="match status" value="1"/>
</dbReference>
<comment type="caution">
    <text evidence="5">The sequence shown here is derived from an EMBL/GenBank/DDBJ whole genome shotgun (WGS) entry which is preliminary data.</text>
</comment>
<protein>
    <submittedName>
        <fullName evidence="5">Ubiquitin-associated 1-like protein</fullName>
    </submittedName>
</protein>
<dbReference type="InterPro" id="IPR031974">
    <property type="entry name" value="PDCD7"/>
</dbReference>
<name>A0A498N7A3_LABRO</name>
<dbReference type="PROSITE" id="PS50030">
    <property type="entry name" value="UBA"/>
    <property type="match status" value="1"/>
</dbReference>